<evidence type="ECO:0000256" key="3">
    <source>
        <dbReference type="ARBA" id="ARBA00022679"/>
    </source>
</evidence>
<dbReference type="InterPro" id="IPR007356">
    <property type="entry name" value="tRNA_m1G_MeTrfase_euk"/>
</dbReference>
<evidence type="ECO:0000256" key="5">
    <source>
        <dbReference type="ARBA" id="ARBA00022694"/>
    </source>
</evidence>
<evidence type="ECO:0000256" key="10">
    <source>
        <dbReference type="SAM" id="MobiDB-lite"/>
    </source>
</evidence>
<feature type="compositionally biased region" description="Basic and acidic residues" evidence="10">
    <location>
        <begin position="175"/>
        <end position="187"/>
    </location>
</feature>
<dbReference type="PANTHER" id="PTHR13563">
    <property type="entry name" value="TRNA (GUANINE-9-) METHYLTRANSFERASE"/>
    <property type="match status" value="1"/>
</dbReference>
<protein>
    <recommendedName>
        <fullName evidence="9">RNA (guanine-9-)-methyltransferase domain-containing protein 1</fullName>
    </recommendedName>
</protein>
<keyword evidence="2" id="KW-0489">Methyltransferase</keyword>
<dbReference type="GO" id="GO:0000049">
    <property type="term" value="F:tRNA binding"/>
    <property type="evidence" value="ECO:0007669"/>
    <property type="project" value="TreeGrafter"/>
</dbReference>
<feature type="region of interest" description="Disordered" evidence="10">
    <location>
        <begin position="162"/>
        <end position="197"/>
    </location>
</feature>
<keyword evidence="8" id="KW-0496">Mitochondrion</keyword>
<evidence type="ECO:0000259" key="11">
    <source>
        <dbReference type="PROSITE" id="PS51675"/>
    </source>
</evidence>
<keyword evidence="7" id="KW-0175">Coiled coil</keyword>
<keyword evidence="5" id="KW-0819">tRNA processing</keyword>
<dbReference type="GO" id="GO:0097745">
    <property type="term" value="P:mitochondrial tRNA 5'-end processing"/>
    <property type="evidence" value="ECO:0007669"/>
    <property type="project" value="TreeGrafter"/>
</dbReference>
<reference evidence="12 13" key="1">
    <citation type="submission" date="2024-02" db="EMBL/GenBank/DDBJ databases">
        <title>Chromosome-scale genome assembly of the rough periwinkle Littorina saxatilis.</title>
        <authorList>
            <person name="De Jode A."/>
            <person name="Faria R."/>
            <person name="Formenti G."/>
            <person name="Sims Y."/>
            <person name="Smith T.P."/>
            <person name="Tracey A."/>
            <person name="Wood J.M.D."/>
            <person name="Zagrodzka Z.B."/>
            <person name="Johannesson K."/>
            <person name="Butlin R.K."/>
            <person name="Leder E.H."/>
        </authorList>
    </citation>
    <scope>NUCLEOTIDE SEQUENCE [LARGE SCALE GENOMIC DNA]</scope>
    <source>
        <strain evidence="12">Snail1</strain>
        <tissue evidence="12">Muscle</tissue>
    </source>
</reference>
<evidence type="ECO:0000256" key="1">
    <source>
        <dbReference type="ARBA" id="ARBA00004173"/>
    </source>
</evidence>
<dbReference type="GO" id="GO:0070131">
    <property type="term" value="P:positive regulation of mitochondrial translation"/>
    <property type="evidence" value="ECO:0007669"/>
    <property type="project" value="TreeGrafter"/>
</dbReference>
<keyword evidence="13" id="KW-1185">Reference proteome</keyword>
<keyword evidence="3" id="KW-0808">Transferase</keyword>
<dbReference type="GO" id="GO:0005654">
    <property type="term" value="C:nucleoplasm"/>
    <property type="evidence" value="ECO:0007669"/>
    <property type="project" value="TreeGrafter"/>
</dbReference>
<evidence type="ECO:0000313" key="13">
    <source>
        <dbReference type="Proteomes" id="UP001374579"/>
    </source>
</evidence>
<comment type="subcellular location">
    <subcellularLocation>
        <location evidence="1">Mitochondrion</location>
    </subcellularLocation>
</comment>
<keyword evidence="4" id="KW-0949">S-adenosyl-L-methionine</keyword>
<dbReference type="InterPro" id="IPR028564">
    <property type="entry name" value="MT_TRM10-typ"/>
</dbReference>
<dbReference type="Proteomes" id="UP001374579">
    <property type="component" value="Unassembled WGS sequence"/>
</dbReference>
<feature type="domain" description="SAM-dependent MTase TRM10-type" evidence="11">
    <location>
        <begin position="214"/>
        <end position="405"/>
    </location>
</feature>
<dbReference type="PROSITE" id="PS51675">
    <property type="entry name" value="SAM_MT_TRM10"/>
    <property type="match status" value="1"/>
</dbReference>
<sequence>MTTLTAVRIRLSNFNLLKQVKCDPSKDLFTKQAVCIRSPAVRSFISQPRLFLDAASSAEFQNLRQCHLCQKRRWSNVTANVPQLDLDLEEEDGSSPRVDATKILQNLSPEDARKLKIIKLEFDVIEQMHGMVPEKMTDENWLVALKMDSKSKRQRYYTFLKRNEMKDNSRRRKQELKQQQRAEKQEENPEEEKESVPKSTLFMTIYSATMHKAGNHRLAHAMQFGQPLIFDMDYEQYMRHQDCQNLVSQLLMTYGKNRDSPDPFHFIFASLSPKGKVFSMLQKAKMTGQHFMGTMTDRSYLDLFPREQLVYLSPHCRETLKEVNANDVYIIGGFNDKSCQKPISLARAKEQGIRTAKFPLDSYLLWGHGSKRLTIDQVLAILLEQRRTKNWEEAFKVIPRRKLNREKC</sequence>
<dbReference type="CDD" id="cd18102">
    <property type="entry name" value="Trm10_MRRP1"/>
    <property type="match status" value="1"/>
</dbReference>
<proteinExistence type="predicted"/>
<organism evidence="12 13">
    <name type="scientific">Littorina saxatilis</name>
    <dbReference type="NCBI Taxonomy" id="31220"/>
    <lineage>
        <taxon>Eukaryota</taxon>
        <taxon>Metazoa</taxon>
        <taxon>Spiralia</taxon>
        <taxon>Lophotrochozoa</taxon>
        <taxon>Mollusca</taxon>
        <taxon>Gastropoda</taxon>
        <taxon>Caenogastropoda</taxon>
        <taxon>Littorinimorpha</taxon>
        <taxon>Littorinoidea</taxon>
        <taxon>Littorinidae</taxon>
        <taxon>Littorina</taxon>
    </lineage>
</organism>
<dbReference type="EMBL" id="JBAMIC010000010">
    <property type="protein sequence ID" value="KAK7102308.1"/>
    <property type="molecule type" value="Genomic_DNA"/>
</dbReference>
<dbReference type="InterPro" id="IPR025812">
    <property type="entry name" value="Trm10_C_MTase_dom"/>
</dbReference>
<evidence type="ECO:0000256" key="2">
    <source>
        <dbReference type="ARBA" id="ARBA00022603"/>
    </source>
</evidence>
<evidence type="ECO:0000256" key="8">
    <source>
        <dbReference type="ARBA" id="ARBA00023128"/>
    </source>
</evidence>
<dbReference type="GO" id="GO:0008168">
    <property type="term" value="F:methyltransferase activity"/>
    <property type="evidence" value="ECO:0007669"/>
    <property type="project" value="UniProtKB-KW"/>
</dbReference>
<evidence type="ECO:0000256" key="6">
    <source>
        <dbReference type="ARBA" id="ARBA00022946"/>
    </source>
</evidence>
<keyword evidence="6" id="KW-0809">Transit peptide</keyword>
<accession>A0AAN9BAG4</accession>
<gene>
    <name evidence="12" type="ORF">V1264_020545</name>
</gene>
<evidence type="ECO:0000256" key="7">
    <source>
        <dbReference type="ARBA" id="ARBA00023054"/>
    </source>
</evidence>
<evidence type="ECO:0000256" key="4">
    <source>
        <dbReference type="ARBA" id="ARBA00022691"/>
    </source>
</evidence>
<dbReference type="GO" id="GO:0005739">
    <property type="term" value="C:mitochondrion"/>
    <property type="evidence" value="ECO:0007669"/>
    <property type="project" value="UniProtKB-SubCell"/>
</dbReference>
<dbReference type="PANTHER" id="PTHR13563:SF5">
    <property type="entry name" value="TRNA METHYLTRANSFERASE 10 HOMOLOG C"/>
    <property type="match status" value="1"/>
</dbReference>
<evidence type="ECO:0000256" key="9">
    <source>
        <dbReference type="ARBA" id="ARBA00029803"/>
    </source>
</evidence>
<comment type="caution">
    <text evidence="12">The sequence shown here is derived from an EMBL/GenBank/DDBJ whole genome shotgun (WGS) entry which is preliminary data.</text>
</comment>
<dbReference type="Gene3D" id="3.40.1280.30">
    <property type="match status" value="1"/>
</dbReference>
<name>A0AAN9BAG4_9CAEN</name>
<dbReference type="AlphaFoldDB" id="A0AAN9BAG4"/>
<dbReference type="InterPro" id="IPR038459">
    <property type="entry name" value="MT_TRM10-typ_sf"/>
</dbReference>
<evidence type="ECO:0000313" key="12">
    <source>
        <dbReference type="EMBL" id="KAK7102308.1"/>
    </source>
</evidence>
<dbReference type="GO" id="GO:0032259">
    <property type="term" value="P:methylation"/>
    <property type="evidence" value="ECO:0007669"/>
    <property type="project" value="UniProtKB-KW"/>
</dbReference>